<comment type="subcellular location">
    <subcellularLocation>
        <location evidence="1">Nucleus</location>
    </subcellularLocation>
</comment>
<keyword evidence="5" id="KW-1185">Reference proteome</keyword>
<evidence type="ECO:0000313" key="4">
    <source>
        <dbReference type="EMBL" id="KAF4967021.1"/>
    </source>
</evidence>
<organism evidence="4 5">
    <name type="scientific">Fusarium zealandicum</name>
    <dbReference type="NCBI Taxonomy" id="1053134"/>
    <lineage>
        <taxon>Eukaryota</taxon>
        <taxon>Fungi</taxon>
        <taxon>Dikarya</taxon>
        <taxon>Ascomycota</taxon>
        <taxon>Pezizomycotina</taxon>
        <taxon>Sordariomycetes</taxon>
        <taxon>Hypocreomycetidae</taxon>
        <taxon>Hypocreales</taxon>
        <taxon>Nectriaceae</taxon>
        <taxon>Fusarium</taxon>
        <taxon>Fusarium staphyleae species complex</taxon>
    </lineage>
</organism>
<dbReference type="OrthoDB" id="336321at2759"/>
<gene>
    <name evidence="4" type="ORF">FZEAL_10582</name>
</gene>
<dbReference type="AlphaFoldDB" id="A0A8H4XAI2"/>
<reference evidence="4" key="1">
    <citation type="journal article" date="2020" name="BMC Genomics">
        <title>Correction to: Identification and distribution of gene clusters required for synthesis of sphingolipid metabolism inhibitors in diverse species of the filamentous fungus Fusarium.</title>
        <authorList>
            <person name="Kim H.S."/>
            <person name="Lohmar J.M."/>
            <person name="Busman M."/>
            <person name="Brown D.W."/>
            <person name="Naumann T.A."/>
            <person name="Divon H.H."/>
            <person name="Lysoe E."/>
            <person name="Uhlig S."/>
            <person name="Proctor R.H."/>
        </authorList>
    </citation>
    <scope>NUCLEOTIDE SEQUENCE</scope>
    <source>
        <strain evidence="4">NRRL 22465</strain>
    </source>
</reference>
<dbReference type="GO" id="GO:0003697">
    <property type="term" value="F:single-stranded DNA binding"/>
    <property type="evidence" value="ECO:0007669"/>
    <property type="project" value="TreeGrafter"/>
</dbReference>
<dbReference type="GO" id="GO:0005815">
    <property type="term" value="C:microtubule organizing center"/>
    <property type="evidence" value="ECO:0007669"/>
    <property type="project" value="TreeGrafter"/>
</dbReference>
<dbReference type="GO" id="GO:0000724">
    <property type="term" value="P:double-strand break repair via homologous recombination"/>
    <property type="evidence" value="ECO:0007669"/>
    <property type="project" value="TreeGrafter"/>
</dbReference>
<sequence>MESPPPPASQASSHFPLEPIPASVLADKEARRRDEVLKLGACKTGCVRLDDEVLVGGFERGSVAGISAEDEEMGLGLQTLAHSLCDGRVKSGLVVTPKPASVMLAGLRDAVKAELKEDARKGTRECLERVMLSCVFDLDGLWEVLSDLDRAEETEEDDPERQDAVSVQEIQDSQDDDDDALSPIQEPPSQRQTKTTHPDMIVITHFSSLLTSLFTHREKSAAHSALQLLGSHLRDLTRNLASHPLILILNSTSSPAAKQTPAPAPAPD</sequence>
<feature type="region of interest" description="Disordered" evidence="3">
    <location>
        <begin position="150"/>
        <end position="198"/>
    </location>
</feature>
<reference evidence="4" key="2">
    <citation type="submission" date="2020-05" db="EMBL/GenBank/DDBJ databases">
        <authorList>
            <person name="Kim H.-S."/>
            <person name="Proctor R.H."/>
            <person name="Brown D.W."/>
        </authorList>
    </citation>
    <scope>NUCLEOTIDE SEQUENCE</scope>
    <source>
        <strain evidence="4">NRRL 22465</strain>
    </source>
</reference>
<protein>
    <submittedName>
        <fullName evidence="4">Uncharacterized protein</fullName>
    </submittedName>
</protein>
<dbReference type="GO" id="GO:0042148">
    <property type="term" value="P:DNA strand invasion"/>
    <property type="evidence" value="ECO:0007669"/>
    <property type="project" value="TreeGrafter"/>
</dbReference>
<dbReference type="GO" id="GO:0000400">
    <property type="term" value="F:four-way junction DNA binding"/>
    <property type="evidence" value="ECO:0007669"/>
    <property type="project" value="TreeGrafter"/>
</dbReference>
<dbReference type="GO" id="GO:0008094">
    <property type="term" value="F:ATP-dependent activity, acting on DNA"/>
    <property type="evidence" value="ECO:0007669"/>
    <property type="project" value="TreeGrafter"/>
</dbReference>
<dbReference type="GO" id="GO:0000723">
    <property type="term" value="P:telomere maintenance"/>
    <property type="evidence" value="ECO:0007669"/>
    <property type="project" value="TreeGrafter"/>
</dbReference>
<proteinExistence type="predicted"/>
<dbReference type="EMBL" id="JABEYC010001254">
    <property type="protein sequence ID" value="KAF4967021.1"/>
    <property type="molecule type" value="Genomic_DNA"/>
</dbReference>
<accession>A0A8H4XAI2</accession>
<evidence type="ECO:0000256" key="3">
    <source>
        <dbReference type="SAM" id="MobiDB-lite"/>
    </source>
</evidence>
<evidence type="ECO:0000313" key="5">
    <source>
        <dbReference type="Proteomes" id="UP000635477"/>
    </source>
</evidence>
<feature type="non-terminal residue" evidence="4">
    <location>
        <position position="268"/>
    </location>
</feature>
<dbReference type="GO" id="GO:0005657">
    <property type="term" value="C:replication fork"/>
    <property type="evidence" value="ECO:0007669"/>
    <property type="project" value="TreeGrafter"/>
</dbReference>
<dbReference type="PANTHER" id="PTHR46457">
    <property type="entry name" value="DNA REPAIR PROTEIN RAD51 HOMOLOG 4"/>
    <property type="match status" value="1"/>
</dbReference>
<dbReference type="InterPro" id="IPR027417">
    <property type="entry name" value="P-loop_NTPase"/>
</dbReference>
<dbReference type="Gene3D" id="3.40.50.300">
    <property type="entry name" value="P-loop containing nucleotide triphosphate hydrolases"/>
    <property type="match status" value="1"/>
</dbReference>
<name>A0A8H4XAI2_9HYPO</name>
<dbReference type="PANTHER" id="PTHR46457:SF1">
    <property type="entry name" value="DNA REPAIR PROTEIN RAD51 HOMOLOG 4"/>
    <property type="match status" value="1"/>
</dbReference>
<dbReference type="InterPro" id="IPR051988">
    <property type="entry name" value="HRR_RAD51_Paralog"/>
</dbReference>
<dbReference type="GO" id="GO:0033063">
    <property type="term" value="C:Rad51B-Rad51C-Rad51D-XRCC2 complex"/>
    <property type="evidence" value="ECO:0007669"/>
    <property type="project" value="TreeGrafter"/>
</dbReference>
<evidence type="ECO:0000256" key="1">
    <source>
        <dbReference type="ARBA" id="ARBA00004123"/>
    </source>
</evidence>
<dbReference type="GO" id="GO:0007131">
    <property type="term" value="P:reciprocal meiotic recombination"/>
    <property type="evidence" value="ECO:0007669"/>
    <property type="project" value="TreeGrafter"/>
</dbReference>
<keyword evidence="2" id="KW-0539">Nucleus</keyword>
<comment type="caution">
    <text evidence="4">The sequence shown here is derived from an EMBL/GenBank/DDBJ whole genome shotgun (WGS) entry which is preliminary data.</text>
</comment>
<dbReference type="Proteomes" id="UP000635477">
    <property type="component" value="Unassembled WGS sequence"/>
</dbReference>
<evidence type="ECO:0000256" key="2">
    <source>
        <dbReference type="ARBA" id="ARBA00023242"/>
    </source>
</evidence>
<feature type="compositionally biased region" description="Acidic residues" evidence="3">
    <location>
        <begin position="150"/>
        <end position="160"/>
    </location>
</feature>